<sequence>MKIFLFAALSVVIGIFCATTSYAAPPHVPLIHAAGLGHPVNHRPGRAKADVAGYRYPVQKNQVQNSGLQQEQKNKNNFANQQKNFDHLRNQHKHQDVAQQTDQTDVDGQCIMTYENWNNYVDWDLQQAKQNFKDMKKKAQNNLSNDEINQLKKLAERNRNALGQQQCVLTYNQLQIYERQAKARDQYDRVQGNQKSTKKDGNKYSNNNIQQQQTDAGNFDYQLGIMDRFCLVTYNAQWQNLDNELTADRKTTQKLLDYAKNKGQEYYNIKQPKPDGYENQQKNQKNQNDQYLNRACMVFDFQINLYTQWLANYGINLGKNI</sequence>
<accession>A0A0L0HJP2</accession>
<organism evidence="4 5">
    <name type="scientific">Spizellomyces punctatus (strain DAOM BR117)</name>
    <dbReference type="NCBI Taxonomy" id="645134"/>
    <lineage>
        <taxon>Eukaryota</taxon>
        <taxon>Fungi</taxon>
        <taxon>Fungi incertae sedis</taxon>
        <taxon>Chytridiomycota</taxon>
        <taxon>Chytridiomycota incertae sedis</taxon>
        <taxon>Chytridiomycetes</taxon>
        <taxon>Spizellomycetales</taxon>
        <taxon>Spizellomycetaceae</taxon>
        <taxon>Spizellomyces</taxon>
    </lineage>
</organism>
<evidence type="ECO:0000313" key="5">
    <source>
        <dbReference type="Proteomes" id="UP000053201"/>
    </source>
</evidence>
<dbReference type="InParanoid" id="A0A0L0HJP2"/>
<dbReference type="EMBL" id="KQ257454">
    <property type="protein sequence ID" value="KND01681.1"/>
    <property type="molecule type" value="Genomic_DNA"/>
</dbReference>
<keyword evidence="1" id="KW-0175">Coiled coil</keyword>
<dbReference type="OrthoDB" id="10336900at2759"/>
<gene>
    <name evidence="4" type="ORF">SPPG_03476</name>
</gene>
<feature type="signal peptide" evidence="3">
    <location>
        <begin position="1"/>
        <end position="23"/>
    </location>
</feature>
<dbReference type="RefSeq" id="XP_016609720.1">
    <property type="nucleotide sequence ID" value="XM_016751739.1"/>
</dbReference>
<dbReference type="GeneID" id="27686987"/>
<dbReference type="AlphaFoldDB" id="A0A0L0HJP2"/>
<keyword evidence="5" id="KW-1185">Reference proteome</keyword>
<evidence type="ECO:0000256" key="1">
    <source>
        <dbReference type="SAM" id="Coils"/>
    </source>
</evidence>
<keyword evidence="3" id="KW-0732">Signal</keyword>
<feature type="chain" id="PRO_5005540138" evidence="3">
    <location>
        <begin position="24"/>
        <end position="321"/>
    </location>
</feature>
<proteinExistence type="predicted"/>
<dbReference type="VEuPathDB" id="FungiDB:SPPG_03476"/>
<evidence type="ECO:0000256" key="3">
    <source>
        <dbReference type="SAM" id="SignalP"/>
    </source>
</evidence>
<protein>
    <submittedName>
        <fullName evidence="4">Uncharacterized protein</fullName>
    </submittedName>
</protein>
<dbReference type="Proteomes" id="UP000053201">
    <property type="component" value="Unassembled WGS sequence"/>
</dbReference>
<feature type="coiled-coil region" evidence="1">
    <location>
        <begin position="125"/>
        <end position="165"/>
    </location>
</feature>
<name>A0A0L0HJP2_SPIPD</name>
<reference evidence="4 5" key="1">
    <citation type="submission" date="2009-08" db="EMBL/GenBank/DDBJ databases">
        <title>The Genome Sequence of Spizellomyces punctatus strain DAOM BR117.</title>
        <authorList>
            <consortium name="The Broad Institute Genome Sequencing Platform"/>
            <person name="Russ C."/>
            <person name="Cuomo C."/>
            <person name="Shea T."/>
            <person name="Young S.K."/>
            <person name="Zeng Q."/>
            <person name="Koehrsen M."/>
            <person name="Haas B."/>
            <person name="Borodovsky M."/>
            <person name="Guigo R."/>
            <person name="Alvarado L."/>
            <person name="Berlin A."/>
            <person name="Bochicchio J."/>
            <person name="Borenstein D."/>
            <person name="Chapman S."/>
            <person name="Chen Z."/>
            <person name="Engels R."/>
            <person name="Freedman E."/>
            <person name="Gellesch M."/>
            <person name="Goldberg J."/>
            <person name="Griggs A."/>
            <person name="Gujja S."/>
            <person name="Heiman D."/>
            <person name="Hepburn T."/>
            <person name="Howarth C."/>
            <person name="Jen D."/>
            <person name="Larson L."/>
            <person name="Lewis B."/>
            <person name="Mehta T."/>
            <person name="Park D."/>
            <person name="Pearson M."/>
            <person name="Roberts A."/>
            <person name="Saif S."/>
            <person name="Shenoy N."/>
            <person name="Sisk P."/>
            <person name="Stolte C."/>
            <person name="Sykes S."/>
            <person name="Thomson T."/>
            <person name="Walk T."/>
            <person name="White J."/>
            <person name="Yandava C."/>
            <person name="Burger G."/>
            <person name="Gray M.W."/>
            <person name="Holland P.W.H."/>
            <person name="King N."/>
            <person name="Lang F.B.F."/>
            <person name="Roger A.J."/>
            <person name="Ruiz-Trillo I."/>
            <person name="Lander E."/>
            <person name="Nusbaum C."/>
        </authorList>
    </citation>
    <scope>NUCLEOTIDE SEQUENCE [LARGE SCALE GENOMIC DNA]</scope>
    <source>
        <strain evidence="4 5">DAOM BR117</strain>
    </source>
</reference>
<feature type="region of interest" description="Disordered" evidence="2">
    <location>
        <begin position="183"/>
        <end position="208"/>
    </location>
</feature>
<evidence type="ECO:0000313" key="4">
    <source>
        <dbReference type="EMBL" id="KND01681.1"/>
    </source>
</evidence>
<evidence type="ECO:0000256" key="2">
    <source>
        <dbReference type="SAM" id="MobiDB-lite"/>
    </source>
</evidence>